<dbReference type="InterPro" id="IPR022460">
    <property type="entry name" value="Flavoprotein_PP4765"/>
</dbReference>
<dbReference type="Gene3D" id="2.40.30.10">
    <property type="entry name" value="Translation factors"/>
    <property type="match status" value="1"/>
</dbReference>
<feature type="domain" description="RsdA/BaiN/AoA(So)-like Rossmann fold-like" evidence="4">
    <location>
        <begin position="30"/>
        <end position="421"/>
    </location>
</feature>
<comment type="cofactor">
    <cofactor evidence="1">
        <name>FAD</name>
        <dbReference type="ChEBI" id="CHEBI:57692"/>
    </cofactor>
</comment>
<name>A0A5A7MKU8_9PROT</name>
<reference evidence="6 7" key="1">
    <citation type="submission" date="2019-09" db="EMBL/GenBank/DDBJ databases">
        <title>NBRP : Genome information of microbial organism related human and environment.</title>
        <authorList>
            <person name="Hattori M."/>
            <person name="Oshima K."/>
            <person name="Inaba H."/>
            <person name="Suda W."/>
            <person name="Sakamoto M."/>
            <person name="Iino T."/>
            <person name="Kitahara M."/>
            <person name="Oshida Y."/>
            <person name="Iida T."/>
            <person name="Kudo T."/>
            <person name="Itoh T."/>
            <person name="Ohkuma M."/>
        </authorList>
    </citation>
    <scope>NUCLEOTIDE SEQUENCE [LARGE SCALE GENOMIC DNA]</scope>
    <source>
        <strain evidence="6 7">Hi-2</strain>
    </source>
</reference>
<evidence type="ECO:0000259" key="4">
    <source>
        <dbReference type="Pfam" id="PF03486"/>
    </source>
</evidence>
<protein>
    <submittedName>
        <fullName evidence="6">NAD(FAD)-utilizing dehydrogenase</fullName>
    </submittedName>
</protein>
<evidence type="ECO:0000256" key="2">
    <source>
        <dbReference type="ARBA" id="ARBA00022630"/>
    </source>
</evidence>
<dbReference type="Pfam" id="PF22780">
    <property type="entry name" value="HI0933_like_1st"/>
    <property type="match status" value="1"/>
</dbReference>
<dbReference type="NCBIfam" id="TIGR03862">
    <property type="entry name" value="flavo_PP4765"/>
    <property type="match status" value="1"/>
</dbReference>
<dbReference type="InterPro" id="IPR023166">
    <property type="entry name" value="BaiN-like_dom_sf"/>
</dbReference>
<keyword evidence="2" id="KW-0285">Flavoprotein</keyword>
<dbReference type="InterPro" id="IPR036188">
    <property type="entry name" value="FAD/NAD-bd_sf"/>
</dbReference>
<dbReference type="Proteomes" id="UP000322084">
    <property type="component" value="Unassembled WGS sequence"/>
</dbReference>
<evidence type="ECO:0000313" key="7">
    <source>
        <dbReference type="Proteomes" id="UP000322084"/>
    </source>
</evidence>
<evidence type="ECO:0000313" key="6">
    <source>
        <dbReference type="EMBL" id="GEQ96621.1"/>
    </source>
</evidence>
<dbReference type="InterPro" id="IPR004792">
    <property type="entry name" value="BaiN-like"/>
</dbReference>
<dbReference type="Pfam" id="PF03486">
    <property type="entry name" value="HI0933_like"/>
    <property type="match status" value="1"/>
</dbReference>
<dbReference type="AlphaFoldDB" id="A0A5A7MKU8"/>
<dbReference type="InterPro" id="IPR057661">
    <property type="entry name" value="RsdA/BaiN/AoA(So)_Rossmann"/>
</dbReference>
<dbReference type="InterPro" id="IPR055178">
    <property type="entry name" value="RsdA/BaiN/AoA(So)-like_dom"/>
</dbReference>
<evidence type="ECO:0000259" key="5">
    <source>
        <dbReference type="Pfam" id="PF22780"/>
    </source>
</evidence>
<proteinExistence type="predicted"/>
<dbReference type="Gene3D" id="3.50.50.60">
    <property type="entry name" value="FAD/NAD(P)-binding domain"/>
    <property type="match status" value="1"/>
</dbReference>
<dbReference type="SUPFAM" id="SSF51905">
    <property type="entry name" value="FAD/NAD(P)-binding domain"/>
    <property type="match status" value="1"/>
</dbReference>
<dbReference type="PANTHER" id="PTHR42887:SF1">
    <property type="entry name" value="BLR3961 PROTEIN"/>
    <property type="match status" value="1"/>
</dbReference>
<keyword evidence="3" id="KW-0274">FAD</keyword>
<accession>A0A5A7MKU8</accession>
<gene>
    <name evidence="6" type="ORF">JCM17844_02580</name>
</gene>
<comment type="caution">
    <text evidence="6">The sequence shown here is derived from an EMBL/GenBank/DDBJ whole genome shotgun (WGS) entry which is preliminary data.</text>
</comment>
<dbReference type="EMBL" id="BKCL01000001">
    <property type="protein sequence ID" value="GEQ96621.1"/>
    <property type="molecule type" value="Genomic_DNA"/>
</dbReference>
<dbReference type="NCBIfam" id="TIGR00275">
    <property type="entry name" value="aminoacetone oxidase family FAD-binding enzyme"/>
    <property type="match status" value="1"/>
</dbReference>
<dbReference type="RefSeq" id="WP_210431109.1">
    <property type="nucleotide sequence ID" value="NZ_BKCL01000001.1"/>
</dbReference>
<dbReference type="PANTHER" id="PTHR42887">
    <property type="entry name" value="OS12G0638800 PROTEIN"/>
    <property type="match status" value="1"/>
</dbReference>
<organism evidence="6 7">
    <name type="scientific">Iodidimonas gelatinilytica</name>
    <dbReference type="NCBI Taxonomy" id="1236966"/>
    <lineage>
        <taxon>Bacteria</taxon>
        <taxon>Pseudomonadati</taxon>
        <taxon>Pseudomonadota</taxon>
        <taxon>Alphaproteobacteria</taxon>
        <taxon>Iodidimonadales</taxon>
        <taxon>Iodidimonadaceae</taxon>
        <taxon>Iodidimonas</taxon>
    </lineage>
</organism>
<evidence type="ECO:0000256" key="1">
    <source>
        <dbReference type="ARBA" id="ARBA00001974"/>
    </source>
</evidence>
<dbReference type="PRINTS" id="PR00420">
    <property type="entry name" value="RNGMNOXGNASE"/>
</dbReference>
<dbReference type="Gene3D" id="1.10.8.260">
    <property type="entry name" value="HI0933 insert domain-like"/>
    <property type="match status" value="1"/>
</dbReference>
<dbReference type="SUPFAM" id="SSF160996">
    <property type="entry name" value="HI0933 insert domain-like"/>
    <property type="match status" value="1"/>
</dbReference>
<feature type="domain" description="RsdA/BaiN/AoA(So)-like insert" evidence="5">
    <location>
        <begin position="217"/>
        <end position="369"/>
    </location>
</feature>
<sequence>MGAQLSYSAAFADIRQGLAMPQFQTARSPIAIIGGGPAGLMAAETLALAGFSVTVYERMPTVGRKFLMAGRGGLNLTHSENLEHFLDRYGPARRWLEPLIRAFPPDAVRQWADDLGAETFVGSSGRVFPKAMKASPLLRAWLARLRALNVEIQTRAEWQGWDDSGALLLRSQEGISIKVRPAATILALGGASWPRLGSEGSWRAPLEQLGVTVSAFEPANCGFTIPWSPYISERFAGTPLKTCVFSVDGQSVKGEAIITRTGIEGGAIYALSAQLRDQIRQKGHARLTLDLRPDLSHSDLQMRLSRVGRKQSLSNRLRKAAKLSPLAIALVLEHLNKAPREILLDDISTLIKCVSFDITGTQSIDRAISTAGGVSFNNLDDQLMLRASAGIFIAGEMLDWDAPTGGYLLQACLSSGFSAAQAVKNWLNNAP</sequence>
<evidence type="ECO:0000256" key="3">
    <source>
        <dbReference type="ARBA" id="ARBA00022827"/>
    </source>
</evidence>